<dbReference type="InterPro" id="IPR052901">
    <property type="entry name" value="Bact_TGase-like"/>
</dbReference>
<dbReference type="Gene3D" id="3.10.620.30">
    <property type="match status" value="1"/>
</dbReference>
<evidence type="ECO:0000313" key="5">
    <source>
        <dbReference type="Proteomes" id="UP001500956"/>
    </source>
</evidence>
<name>A0ABP8YMR2_9MICO</name>
<dbReference type="PANTHER" id="PTHR42736:SF1">
    <property type="entry name" value="PROTEIN-GLUTAMINE GAMMA-GLUTAMYLTRANSFERASE"/>
    <property type="match status" value="1"/>
</dbReference>
<dbReference type="Pfam" id="PF11992">
    <property type="entry name" value="TgpA_N"/>
    <property type="match status" value="1"/>
</dbReference>
<feature type="domain" description="Transglutaminase-like" evidence="3">
    <location>
        <begin position="482"/>
        <end position="556"/>
    </location>
</feature>
<keyword evidence="5" id="KW-1185">Reference proteome</keyword>
<evidence type="ECO:0000256" key="1">
    <source>
        <dbReference type="SAM" id="MobiDB-lite"/>
    </source>
</evidence>
<sequence length="743" mass="77531">MIPPHAGPVLRTVATSLLVAVAVAASMLALTGLVLPGPWVRTGLLGIALVSVAVATVRALLESRARRAGTVAGGSVVPTLAGGLVASWFVLSRYGAPTSEPDLLVGPEHLARVVARLGDAGEVVRSEVAPVPGTLPVALLAVGGTLAVLLLADALAGGLHWPAATGLPLLALWAPPLVLTGEVPRGVFVVVVAALLLLLTVQPPGRAPAGRGERPPAPVRRAEQARALVTTGTAVAVALGASVAATASESLPGYAGAWYQAFTTTGDSIQLAEDLDVLSSLTERSQEVVLTYSGPDEGVGPLRTYTASAFDGRRWQRGDERSGEPFTGEDLLWPDDLDRGGLLEPAELAVTVGSLRDDQLPLPLEPRAVVTDGTWGYDGIRDEVVGDRTDTGDTYDLAVRPRPLDAETLRSAGAGTAVDAYVELPDSEHADEVAALATEVAGDASTAFDQAVALQDWLRDPATFTYSTELPRGGTGDPVWDFLQHRTGYCVQFATTMAVMARTLDIPTRLGVGFLPGEATDASDGSRSWTVTGQDSHAWPELYFEGVGWVRFEPTPAVQTGAPPEHTVDRGDPAEQGATPQQVPTAAEQEPRTEPTPQPAASEPVVAVGGGGADEGTPWAAVAIVALLVLAAVALAWYLLRRRRDERPWDAERAWAQVVAALERDGVRLPPRTTPRTAPAAVADAVTAARGAAPSAEVRDDLQLLSDAVERARYAAPDEEAASDDEDLAEVAQRITRGLAARG</sequence>
<keyword evidence="2" id="KW-1133">Transmembrane helix</keyword>
<dbReference type="Pfam" id="PF01841">
    <property type="entry name" value="Transglut_core"/>
    <property type="match status" value="1"/>
</dbReference>
<proteinExistence type="predicted"/>
<keyword evidence="2" id="KW-0812">Transmembrane</keyword>
<feature type="transmembrane region" description="Helical" evidence="2">
    <location>
        <begin position="225"/>
        <end position="245"/>
    </location>
</feature>
<dbReference type="InterPro" id="IPR021878">
    <property type="entry name" value="TgpA_N"/>
</dbReference>
<evidence type="ECO:0000313" key="4">
    <source>
        <dbReference type="EMBL" id="GAA4733079.1"/>
    </source>
</evidence>
<feature type="transmembrane region" description="Helical" evidence="2">
    <location>
        <begin position="39"/>
        <end position="61"/>
    </location>
</feature>
<gene>
    <name evidence="4" type="ORF">GCM10023216_26570</name>
</gene>
<feature type="transmembrane region" description="Helical" evidence="2">
    <location>
        <begin position="12"/>
        <end position="33"/>
    </location>
</feature>
<feature type="transmembrane region" description="Helical" evidence="2">
    <location>
        <begin position="185"/>
        <end position="204"/>
    </location>
</feature>
<evidence type="ECO:0000256" key="2">
    <source>
        <dbReference type="SAM" id="Phobius"/>
    </source>
</evidence>
<dbReference type="SMART" id="SM00460">
    <property type="entry name" value="TGc"/>
    <property type="match status" value="1"/>
</dbReference>
<accession>A0ABP8YMR2</accession>
<dbReference type="Proteomes" id="UP001500956">
    <property type="component" value="Unassembled WGS sequence"/>
</dbReference>
<reference evidence="5" key="1">
    <citation type="journal article" date="2019" name="Int. J. Syst. Evol. Microbiol.">
        <title>The Global Catalogue of Microorganisms (GCM) 10K type strain sequencing project: providing services to taxonomists for standard genome sequencing and annotation.</title>
        <authorList>
            <consortium name="The Broad Institute Genomics Platform"/>
            <consortium name="The Broad Institute Genome Sequencing Center for Infectious Disease"/>
            <person name="Wu L."/>
            <person name="Ma J."/>
        </authorList>
    </citation>
    <scope>NUCLEOTIDE SEQUENCE [LARGE SCALE GENOMIC DNA]</scope>
    <source>
        <strain evidence="5">JCM 18063</strain>
    </source>
</reference>
<feature type="transmembrane region" description="Helical" evidence="2">
    <location>
        <begin position="159"/>
        <end position="179"/>
    </location>
</feature>
<feature type="transmembrane region" description="Helical" evidence="2">
    <location>
        <begin position="133"/>
        <end position="152"/>
    </location>
</feature>
<dbReference type="PANTHER" id="PTHR42736">
    <property type="entry name" value="PROTEIN-GLUTAMINE GAMMA-GLUTAMYLTRANSFERASE"/>
    <property type="match status" value="1"/>
</dbReference>
<feature type="transmembrane region" description="Helical" evidence="2">
    <location>
        <begin position="619"/>
        <end position="640"/>
    </location>
</feature>
<dbReference type="EMBL" id="BAABID010000014">
    <property type="protein sequence ID" value="GAA4733079.1"/>
    <property type="molecule type" value="Genomic_DNA"/>
</dbReference>
<organism evidence="4 5">
    <name type="scientific">Isoptericola chiayiensis</name>
    <dbReference type="NCBI Taxonomy" id="579446"/>
    <lineage>
        <taxon>Bacteria</taxon>
        <taxon>Bacillati</taxon>
        <taxon>Actinomycetota</taxon>
        <taxon>Actinomycetes</taxon>
        <taxon>Micrococcales</taxon>
        <taxon>Promicromonosporaceae</taxon>
        <taxon>Isoptericola</taxon>
    </lineage>
</organism>
<keyword evidence="2" id="KW-0472">Membrane</keyword>
<dbReference type="InterPro" id="IPR002931">
    <property type="entry name" value="Transglutaminase-like"/>
</dbReference>
<dbReference type="SUPFAM" id="SSF54001">
    <property type="entry name" value="Cysteine proteinases"/>
    <property type="match status" value="1"/>
</dbReference>
<protein>
    <recommendedName>
        <fullName evidence="3">Transglutaminase-like domain-containing protein</fullName>
    </recommendedName>
</protein>
<comment type="caution">
    <text evidence="4">The sequence shown here is derived from an EMBL/GenBank/DDBJ whole genome shotgun (WGS) entry which is preliminary data.</text>
</comment>
<feature type="region of interest" description="Disordered" evidence="1">
    <location>
        <begin position="555"/>
        <end position="611"/>
    </location>
</feature>
<dbReference type="RefSeq" id="WP_172152478.1">
    <property type="nucleotide sequence ID" value="NZ_BAABID010000014.1"/>
</dbReference>
<evidence type="ECO:0000259" key="3">
    <source>
        <dbReference type="SMART" id="SM00460"/>
    </source>
</evidence>
<feature type="transmembrane region" description="Helical" evidence="2">
    <location>
        <begin position="68"/>
        <end position="91"/>
    </location>
</feature>
<dbReference type="InterPro" id="IPR038765">
    <property type="entry name" value="Papain-like_cys_pep_sf"/>
</dbReference>